<sequence length="60" mass="7181">MKRTAKFYTNDLNDHDKEELKVISKKQESIQSHVSVKIRPLYENVLYYKVVKKFVPTCSY</sequence>
<dbReference type="EMBL" id="JAPWTJ010001071">
    <property type="protein sequence ID" value="KAJ8973995.1"/>
    <property type="molecule type" value="Genomic_DNA"/>
</dbReference>
<accession>A0ABQ9J7R1</accession>
<evidence type="ECO:0000313" key="2">
    <source>
        <dbReference type="Proteomes" id="UP001162164"/>
    </source>
</evidence>
<keyword evidence="2" id="KW-1185">Reference proteome</keyword>
<comment type="caution">
    <text evidence="1">The sequence shown here is derived from an EMBL/GenBank/DDBJ whole genome shotgun (WGS) entry which is preliminary data.</text>
</comment>
<gene>
    <name evidence="1" type="ORF">NQ317_002391</name>
</gene>
<evidence type="ECO:0000313" key="1">
    <source>
        <dbReference type="EMBL" id="KAJ8973995.1"/>
    </source>
</evidence>
<reference evidence="1" key="1">
    <citation type="journal article" date="2023" name="Insect Mol. Biol.">
        <title>Genome sequencing provides insights into the evolution of gene families encoding plant cell wall-degrading enzymes in longhorned beetles.</title>
        <authorList>
            <person name="Shin N.R."/>
            <person name="Okamura Y."/>
            <person name="Kirsch R."/>
            <person name="Pauchet Y."/>
        </authorList>
    </citation>
    <scope>NUCLEOTIDE SEQUENCE</scope>
    <source>
        <strain evidence="1">MMC_N1</strain>
    </source>
</reference>
<organism evidence="1 2">
    <name type="scientific">Molorchus minor</name>
    <dbReference type="NCBI Taxonomy" id="1323400"/>
    <lineage>
        <taxon>Eukaryota</taxon>
        <taxon>Metazoa</taxon>
        <taxon>Ecdysozoa</taxon>
        <taxon>Arthropoda</taxon>
        <taxon>Hexapoda</taxon>
        <taxon>Insecta</taxon>
        <taxon>Pterygota</taxon>
        <taxon>Neoptera</taxon>
        <taxon>Endopterygota</taxon>
        <taxon>Coleoptera</taxon>
        <taxon>Polyphaga</taxon>
        <taxon>Cucujiformia</taxon>
        <taxon>Chrysomeloidea</taxon>
        <taxon>Cerambycidae</taxon>
        <taxon>Lamiinae</taxon>
        <taxon>Monochamini</taxon>
        <taxon>Molorchus</taxon>
    </lineage>
</organism>
<protein>
    <submittedName>
        <fullName evidence="1">Uncharacterized protein</fullName>
    </submittedName>
</protein>
<dbReference type="Proteomes" id="UP001162164">
    <property type="component" value="Unassembled WGS sequence"/>
</dbReference>
<name>A0ABQ9J7R1_9CUCU</name>
<proteinExistence type="predicted"/>